<dbReference type="UniPathway" id="UPA00378"/>
<gene>
    <name evidence="3" type="ORF">Vbra_18128</name>
</gene>
<dbReference type="PANTHER" id="PTHR14969:SF13">
    <property type="entry name" value="AT30094P"/>
    <property type="match status" value="1"/>
</dbReference>
<dbReference type="VEuPathDB" id="CryptoDB:Vbra_18128"/>
<feature type="transmembrane region" description="Helical" evidence="1">
    <location>
        <begin position="162"/>
        <end position="178"/>
    </location>
</feature>
<feature type="transmembrane region" description="Helical" evidence="1">
    <location>
        <begin position="67"/>
        <end position="87"/>
    </location>
</feature>
<sequence>MMSLAQPKKMCVGGEESPTVWSRLVSPTPFHLYSVVGKDIEEGTPDTLAYSFLSVSIRPPLTPTETLAVLYSFVPYAITVLFFFWFALGGQFFPFYCLCQKLLLSVFAEAVLKRLFKQARPAKSAVRSYGMPSSHCLTSYCVMTWILLELSFGFAYHTLPRIVHAVAALSLLAPMPWARYHLEDHTRNQCIVGCTIGVLAGVGCFWLRFVVIPAGTPLL</sequence>
<dbReference type="OMA" id="MTWILLE"/>
<evidence type="ECO:0000256" key="1">
    <source>
        <dbReference type="SAM" id="Phobius"/>
    </source>
</evidence>
<keyword evidence="1" id="KW-0472">Membrane</keyword>
<keyword evidence="4" id="KW-1185">Reference proteome</keyword>
<dbReference type="InterPro" id="IPR036938">
    <property type="entry name" value="PAP2/HPO_sf"/>
</dbReference>
<name>A0A0G4GKM8_VITBC</name>
<dbReference type="InParanoid" id="A0A0G4GKM8"/>
<evidence type="ECO:0000259" key="2">
    <source>
        <dbReference type="Pfam" id="PF01569"/>
    </source>
</evidence>
<dbReference type="Proteomes" id="UP000041254">
    <property type="component" value="Unassembled WGS sequence"/>
</dbReference>
<organism evidence="3 4">
    <name type="scientific">Vitrella brassicaformis (strain CCMP3155)</name>
    <dbReference type="NCBI Taxonomy" id="1169540"/>
    <lineage>
        <taxon>Eukaryota</taxon>
        <taxon>Sar</taxon>
        <taxon>Alveolata</taxon>
        <taxon>Colpodellida</taxon>
        <taxon>Vitrellaceae</taxon>
        <taxon>Vitrella</taxon>
    </lineage>
</organism>
<dbReference type="AlphaFoldDB" id="A0A0G4GKM8"/>
<evidence type="ECO:0000313" key="3">
    <source>
        <dbReference type="EMBL" id="CEM30548.1"/>
    </source>
</evidence>
<reference evidence="3 4" key="1">
    <citation type="submission" date="2014-11" db="EMBL/GenBank/DDBJ databases">
        <authorList>
            <person name="Zhu J."/>
            <person name="Qi W."/>
            <person name="Song R."/>
        </authorList>
    </citation>
    <scope>NUCLEOTIDE SEQUENCE [LARGE SCALE GENOMIC DNA]</scope>
</reference>
<dbReference type="SUPFAM" id="SSF48317">
    <property type="entry name" value="Acid phosphatase/Vanadium-dependent haloperoxidase"/>
    <property type="match status" value="1"/>
</dbReference>
<evidence type="ECO:0000313" key="4">
    <source>
        <dbReference type="Proteomes" id="UP000041254"/>
    </source>
</evidence>
<dbReference type="GO" id="GO:0042392">
    <property type="term" value="F:sphingosine-1-phosphate phosphatase activity"/>
    <property type="evidence" value="ECO:0007669"/>
    <property type="project" value="TreeGrafter"/>
</dbReference>
<dbReference type="PhylomeDB" id="A0A0G4GKM8"/>
<keyword evidence="1" id="KW-1133">Transmembrane helix</keyword>
<accession>A0A0G4GKM8</accession>
<keyword evidence="1" id="KW-0812">Transmembrane</keyword>
<dbReference type="EMBL" id="CDMY01000698">
    <property type="protein sequence ID" value="CEM30548.1"/>
    <property type="molecule type" value="Genomic_DNA"/>
</dbReference>
<dbReference type="InterPro" id="IPR000326">
    <property type="entry name" value="PAP2/HPO"/>
</dbReference>
<dbReference type="OrthoDB" id="302705at2759"/>
<dbReference type="Gene3D" id="1.20.144.10">
    <property type="entry name" value="Phosphatidic acid phosphatase type 2/haloperoxidase"/>
    <property type="match status" value="1"/>
</dbReference>
<protein>
    <recommendedName>
        <fullName evidence="2">Phosphatidic acid phosphatase type 2/haloperoxidase domain-containing protein</fullName>
    </recommendedName>
</protein>
<proteinExistence type="predicted"/>
<dbReference type="PANTHER" id="PTHR14969">
    <property type="entry name" value="SPHINGOSINE-1-PHOSPHATE PHOSPHOHYDROLASE"/>
    <property type="match status" value="1"/>
</dbReference>
<feature type="transmembrane region" description="Helical" evidence="1">
    <location>
        <begin position="93"/>
        <end position="116"/>
    </location>
</feature>
<feature type="domain" description="Phosphatidic acid phosphatase type 2/haloperoxidase" evidence="2">
    <location>
        <begin position="101"/>
        <end position="208"/>
    </location>
</feature>
<feature type="transmembrane region" description="Helical" evidence="1">
    <location>
        <begin position="190"/>
        <end position="211"/>
    </location>
</feature>
<dbReference type="Pfam" id="PF01569">
    <property type="entry name" value="PAP2"/>
    <property type="match status" value="1"/>
</dbReference>